<keyword evidence="1" id="KW-1133">Transmembrane helix</keyword>
<dbReference type="InterPro" id="IPR052710">
    <property type="entry name" value="CAAX_protease"/>
</dbReference>
<dbReference type="GO" id="GO:0004175">
    <property type="term" value="F:endopeptidase activity"/>
    <property type="evidence" value="ECO:0007669"/>
    <property type="project" value="UniProtKB-ARBA"/>
</dbReference>
<keyword evidence="1" id="KW-0812">Transmembrane</keyword>
<organism evidence="3 4">
    <name type="scientific">Candidatus Flavonifractor intestinigallinarum</name>
    <dbReference type="NCBI Taxonomy" id="2838586"/>
    <lineage>
        <taxon>Bacteria</taxon>
        <taxon>Bacillati</taxon>
        <taxon>Bacillota</taxon>
        <taxon>Clostridia</taxon>
        <taxon>Eubacteriales</taxon>
        <taxon>Oscillospiraceae</taxon>
        <taxon>Flavonifractor</taxon>
    </lineage>
</organism>
<feature type="transmembrane region" description="Helical" evidence="1">
    <location>
        <begin position="87"/>
        <end position="111"/>
    </location>
</feature>
<dbReference type="Pfam" id="PF02517">
    <property type="entry name" value="Rce1-like"/>
    <property type="match status" value="1"/>
</dbReference>
<evidence type="ECO:0000313" key="3">
    <source>
        <dbReference type="EMBL" id="HJB80276.1"/>
    </source>
</evidence>
<evidence type="ECO:0000256" key="1">
    <source>
        <dbReference type="SAM" id="Phobius"/>
    </source>
</evidence>
<dbReference type="InterPro" id="IPR003675">
    <property type="entry name" value="Rce1/LyrA-like_dom"/>
</dbReference>
<gene>
    <name evidence="3" type="ORF">H9712_04775</name>
</gene>
<feature type="transmembrane region" description="Helical" evidence="1">
    <location>
        <begin position="54"/>
        <end position="75"/>
    </location>
</feature>
<dbReference type="PANTHER" id="PTHR36435">
    <property type="entry name" value="SLR1288 PROTEIN"/>
    <property type="match status" value="1"/>
</dbReference>
<feature type="transmembrane region" description="Helical" evidence="1">
    <location>
        <begin position="123"/>
        <end position="141"/>
    </location>
</feature>
<protein>
    <submittedName>
        <fullName evidence="3">CPBP family intramembrane metalloprotease</fullName>
    </submittedName>
</protein>
<keyword evidence="3" id="KW-0378">Hydrolase</keyword>
<dbReference type="Proteomes" id="UP000823921">
    <property type="component" value="Unassembled WGS sequence"/>
</dbReference>
<proteinExistence type="predicted"/>
<feature type="transmembrane region" description="Helical" evidence="1">
    <location>
        <begin position="213"/>
        <end position="232"/>
    </location>
</feature>
<dbReference type="AlphaFoldDB" id="A0A9D2MKV5"/>
<accession>A0A9D2MKV5</accession>
<dbReference type="GO" id="GO:0008237">
    <property type="term" value="F:metallopeptidase activity"/>
    <property type="evidence" value="ECO:0007669"/>
    <property type="project" value="UniProtKB-KW"/>
</dbReference>
<sequence length="233" mass="26742">MLTGRRRPWRPQITRAECYRGWVFFALYVFLFPWLMGWVQRSYQGEFPVAEANVVYYLIIACLTFLVFWSFLKTGFRLLLDWLPENLFAFITGLVGAEVLSFLVGLIPLPVQNPNLMSYPEQYAFAPVATVFILVVLMPLVEEPLFRGLLFGSVRSYSRPLGYVLSVVLYSFYCAVQFVYAFGTLDLRYLLLMLQYAPMALALAWCYDRGGSIWSAIVLHMALNGFTLLGALR</sequence>
<keyword evidence="3" id="KW-0482">Metalloprotease</keyword>
<feature type="transmembrane region" description="Helical" evidence="1">
    <location>
        <begin position="21"/>
        <end position="39"/>
    </location>
</feature>
<keyword evidence="3" id="KW-0645">Protease</keyword>
<evidence type="ECO:0000313" key="4">
    <source>
        <dbReference type="Proteomes" id="UP000823921"/>
    </source>
</evidence>
<reference evidence="3" key="2">
    <citation type="submission" date="2021-04" db="EMBL/GenBank/DDBJ databases">
        <authorList>
            <person name="Gilroy R."/>
        </authorList>
    </citation>
    <scope>NUCLEOTIDE SEQUENCE</scope>
    <source>
        <strain evidence="3">CHK192-8294</strain>
    </source>
</reference>
<dbReference type="EMBL" id="DWXO01000047">
    <property type="protein sequence ID" value="HJB80276.1"/>
    <property type="molecule type" value="Genomic_DNA"/>
</dbReference>
<name>A0A9D2MKV5_9FIRM</name>
<dbReference type="GO" id="GO:0080120">
    <property type="term" value="P:CAAX-box protein maturation"/>
    <property type="evidence" value="ECO:0007669"/>
    <property type="project" value="UniProtKB-ARBA"/>
</dbReference>
<dbReference type="PANTHER" id="PTHR36435:SF1">
    <property type="entry name" value="CAAX AMINO TERMINAL PROTEASE FAMILY PROTEIN"/>
    <property type="match status" value="1"/>
</dbReference>
<feature type="domain" description="CAAX prenyl protease 2/Lysostaphin resistance protein A-like" evidence="2">
    <location>
        <begin position="127"/>
        <end position="225"/>
    </location>
</feature>
<feature type="transmembrane region" description="Helical" evidence="1">
    <location>
        <begin position="161"/>
        <end position="183"/>
    </location>
</feature>
<evidence type="ECO:0000259" key="2">
    <source>
        <dbReference type="Pfam" id="PF02517"/>
    </source>
</evidence>
<reference evidence="3" key="1">
    <citation type="journal article" date="2021" name="PeerJ">
        <title>Extensive microbial diversity within the chicken gut microbiome revealed by metagenomics and culture.</title>
        <authorList>
            <person name="Gilroy R."/>
            <person name="Ravi A."/>
            <person name="Getino M."/>
            <person name="Pursley I."/>
            <person name="Horton D.L."/>
            <person name="Alikhan N.F."/>
            <person name="Baker D."/>
            <person name="Gharbi K."/>
            <person name="Hall N."/>
            <person name="Watson M."/>
            <person name="Adriaenssens E.M."/>
            <person name="Foster-Nyarko E."/>
            <person name="Jarju S."/>
            <person name="Secka A."/>
            <person name="Antonio M."/>
            <person name="Oren A."/>
            <person name="Chaudhuri R.R."/>
            <person name="La Ragione R."/>
            <person name="Hildebrand F."/>
            <person name="Pallen M.J."/>
        </authorList>
    </citation>
    <scope>NUCLEOTIDE SEQUENCE</scope>
    <source>
        <strain evidence="3">CHK192-8294</strain>
    </source>
</reference>
<comment type="caution">
    <text evidence="3">The sequence shown here is derived from an EMBL/GenBank/DDBJ whole genome shotgun (WGS) entry which is preliminary data.</text>
</comment>
<keyword evidence="1" id="KW-0472">Membrane</keyword>